<dbReference type="Gene3D" id="1.20.1060.20">
    <property type="match status" value="1"/>
</dbReference>
<evidence type="ECO:0000313" key="5">
    <source>
        <dbReference type="Proteomes" id="UP000051952"/>
    </source>
</evidence>
<feature type="coiled-coil region" evidence="2">
    <location>
        <begin position="355"/>
        <end position="389"/>
    </location>
</feature>
<evidence type="ECO:0000256" key="2">
    <source>
        <dbReference type="SAM" id="Coils"/>
    </source>
</evidence>
<dbReference type="Pfam" id="PF02463">
    <property type="entry name" value="SMC_N"/>
    <property type="match status" value="1"/>
</dbReference>
<dbReference type="InterPro" id="IPR003395">
    <property type="entry name" value="RecF/RecN/SMC_N"/>
</dbReference>
<dbReference type="SUPFAM" id="SSF75553">
    <property type="entry name" value="Smc hinge domain"/>
    <property type="match status" value="1"/>
</dbReference>
<feature type="domain" description="SMC hinge" evidence="3">
    <location>
        <begin position="467"/>
        <end position="589"/>
    </location>
</feature>
<dbReference type="GO" id="GO:0005524">
    <property type="term" value="F:ATP binding"/>
    <property type="evidence" value="ECO:0007669"/>
    <property type="project" value="InterPro"/>
</dbReference>
<dbReference type="Gene3D" id="3.40.50.300">
    <property type="entry name" value="P-loop containing nucleotide triphosphate hydrolases"/>
    <property type="match status" value="2"/>
</dbReference>
<dbReference type="Proteomes" id="UP000051952">
    <property type="component" value="Unassembled WGS sequence"/>
</dbReference>
<evidence type="ECO:0000256" key="1">
    <source>
        <dbReference type="ARBA" id="ARBA00023054"/>
    </source>
</evidence>
<dbReference type="AlphaFoldDB" id="A0A0S4J8U5"/>
<accession>A0A0S4J8U5</accession>
<sequence length="1119" mass="126460">MGISNLKKVRADDTRDLIYRAGAAGVQSARVTIEFINDDPRTAPSGYPVTEYPIITIGRQTQIGGKQRYFFMNRLSDQAKIKHFFQNIHLNVDNPHFMVLQGTVHKLIGMKSSDILALVEEAVGTKVFDVRRRTAENLIRGKERRLEEINKNLQEIGPSLEAMRSDQVEYDQYLRIAEALETNRRFRIAFQFWSTDNAIAALNAEKGRLEGEVRGLKESSAKLPGAIQAQQRTIHDIHAQLKEPEGAYTKLHEEETEAKKELQRTTVQLSAAEKTLKDLKKQQKEFLAEQNDCTAQRAALKKITDERSSMESEAAECTAAVNAIEDGLRLHRSGVRAGATGVSLEEELGRIDYNLVRIRSEMGRLKERIDELETTVAQLQHRVKHDMSQGHSFQSSLDAATKKFQKLTQEYQPYADAEKRLEELRNELRISQQKQHEIQTQVHSSLDSGLPLQFHHDPIPSMPDIDQKIYGRLGQLVQPKDPSHSMALSIGSQSHLMKLVVEDDSIIQSLVDHGKMRQRTSFLPLSQVQSQRLDPRRLEEAARVAAQHKGFATLGKDLVKHDARFGGAVAVGFGNFLVCSNLNLARALVNNPKVAIKSVTVDGEVVDPMGTMTGGSIDSRLDVLARIQAQTQLLEPLTQHRALVQQLESERAVLSTRLGKGGNIKRDLEIAEDDIHRCREQLRALTGTSGEQLERDEADLRAAQARLPTLQQEEKALAKKRSELEQQTKQDSKSIEASLEKELIAKKKRADELHAKLAKGATDYDRREAEVEQRELDLQNKGAEWERENAGQQRSFEAMQRTKGEIERRIQLIHEERNASDVRRRALEKDGEDAETALKALKDRQDGEERALKDAEGNIKVVAKSILDEERKQHDASHKYPWLLQEKPQFGLPNGPYHFTDVDATNAKIHEIIEAEALCEKMSRRVNKKSTVMYEGIRKDYEELLDKRETLTEDRQAILEAIHQVEAKKWASLDKMVEIVSRLFSTLFSACLPGAASRLVEERNDHGHIVGLLVKVSFNGKEKESLTELSGGQRSLLALCLILAILRLKPAPIYILDEVDAALDPSHTQNIGRMLQQHFSESQFLLVSLKDGMFNHANVLFEVRNTKGYSEITRKEAKR</sequence>
<evidence type="ECO:0000313" key="4">
    <source>
        <dbReference type="EMBL" id="CUG84675.1"/>
    </source>
</evidence>
<feature type="coiled-coil region" evidence="2">
    <location>
        <begin position="824"/>
        <end position="858"/>
    </location>
</feature>
<proteinExistence type="predicted"/>
<dbReference type="EMBL" id="CYKH01001125">
    <property type="protein sequence ID" value="CUG84675.1"/>
    <property type="molecule type" value="Genomic_DNA"/>
</dbReference>
<dbReference type="SUPFAM" id="SSF52540">
    <property type="entry name" value="P-loop containing nucleoside triphosphate hydrolases"/>
    <property type="match status" value="1"/>
</dbReference>
<dbReference type="Pfam" id="PF06470">
    <property type="entry name" value="SMC_hinge"/>
    <property type="match status" value="1"/>
</dbReference>
<dbReference type="SMART" id="SM00968">
    <property type="entry name" value="SMC_hinge"/>
    <property type="match status" value="1"/>
</dbReference>
<dbReference type="OrthoDB" id="10255539at2759"/>
<gene>
    <name evidence="4" type="ORF">BSAL_06270</name>
</gene>
<feature type="coiled-coil region" evidence="2">
    <location>
        <begin position="414"/>
        <end position="441"/>
    </location>
</feature>
<dbReference type="GO" id="GO:0016887">
    <property type="term" value="F:ATP hydrolysis activity"/>
    <property type="evidence" value="ECO:0007669"/>
    <property type="project" value="InterPro"/>
</dbReference>
<dbReference type="PIRSF" id="PIRSF005719">
    <property type="entry name" value="SMC"/>
    <property type="match status" value="1"/>
</dbReference>
<dbReference type="InterPro" id="IPR010935">
    <property type="entry name" value="SMC_hinge"/>
</dbReference>
<feature type="coiled-coil region" evidence="2">
    <location>
        <begin position="637"/>
        <end position="756"/>
    </location>
</feature>
<dbReference type="GO" id="GO:0051276">
    <property type="term" value="P:chromosome organization"/>
    <property type="evidence" value="ECO:0007669"/>
    <property type="project" value="InterPro"/>
</dbReference>
<dbReference type="OMA" id="THNKIAM"/>
<dbReference type="InterPro" id="IPR027417">
    <property type="entry name" value="P-loop_NTPase"/>
</dbReference>
<reference evidence="5" key="1">
    <citation type="submission" date="2015-09" db="EMBL/GenBank/DDBJ databases">
        <authorList>
            <consortium name="Pathogen Informatics"/>
        </authorList>
    </citation>
    <scope>NUCLEOTIDE SEQUENCE [LARGE SCALE GENOMIC DNA]</scope>
    <source>
        <strain evidence="5">Lake Konstanz</strain>
    </source>
</reference>
<dbReference type="InterPro" id="IPR036277">
    <property type="entry name" value="SMC_hinge_sf"/>
</dbReference>
<dbReference type="VEuPathDB" id="TriTrypDB:BSAL_06270"/>
<dbReference type="Gene3D" id="3.30.70.1620">
    <property type="match status" value="1"/>
</dbReference>
<dbReference type="GO" id="GO:0005694">
    <property type="term" value="C:chromosome"/>
    <property type="evidence" value="ECO:0007669"/>
    <property type="project" value="InterPro"/>
</dbReference>
<evidence type="ECO:0000259" key="3">
    <source>
        <dbReference type="SMART" id="SM00968"/>
    </source>
</evidence>
<keyword evidence="5" id="KW-1185">Reference proteome</keyword>
<feature type="coiled-coil region" evidence="2">
    <location>
        <begin position="255"/>
        <end position="289"/>
    </location>
</feature>
<organism evidence="4 5">
    <name type="scientific">Bodo saltans</name>
    <name type="common">Flagellated protozoan</name>
    <dbReference type="NCBI Taxonomy" id="75058"/>
    <lineage>
        <taxon>Eukaryota</taxon>
        <taxon>Discoba</taxon>
        <taxon>Euglenozoa</taxon>
        <taxon>Kinetoplastea</taxon>
        <taxon>Metakinetoplastina</taxon>
        <taxon>Eubodonida</taxon>
        <taxon>Bodonidae</taxon>
        <taxon>Bodo</taxon>
    </lineage>
</organism>
<name>A0A0S4J8U5_BODSA</name>
<protein>
    <submittedName>
        <fullName evidence="4">Structural maintenance of chromosome protein, putative</fullName>
    </submittedName>
</protein>
<feature type="coiled-coil region" evidence="2">
    <location>
        <begin position="934"/>
        <end position="968"/>
    </location>
</feature>
<dbReference type="InterPro" id="IPR024704">
    <property type="entry name" value="SMC"/>
</dbReference>
<dbReference type="PANTHER" id="PTHR43977">
    <property type="entry name" value="STRUCTURAL MAINTENANCE OF CHROMOSOMES PROTEIN 3"/>
    <property type="match status" value="1"/>
</dbReference>
<keyword evidence="1 2" id="KW-0175">Coiled coil</keyword>